<dbReference type="SMART" id="SM00320">
    <property type="entry name" value="WD40"/>
    <property type="match status" value="4"/>
</dbReference>
<dbReference type="PROSITE" id="PS50294">
    <property type="entry name" value="WD_REPEATS_REGION"/>
    <property type="match status" value="2"/>
</dbReference>
<reference evidence="2" key="1">
    <citation type="submission" date="2020-11" db="EMBL/GenBank/DDBJ databases">
        <authorList>
            <person name="Tran Van P."/>
        </authorList>
    </citation>
    <scope>NUCLEOTIDE SEQUENCE</scope>
</reference>
<dbReference type="AlphaFoldDB" id="A0A7R9QXG3"/>
<dbReference type="PANTHER" id="PTHR22848">
    <property type="entry name" value="WD40 REPEAT PROTEIN"/>
    <property type="match status" value="1"/>
</dbReference>
<dbReference type="Proteomes" id="UP000728032">
    <property type="component" value="Unassembled WGS sequence"/>
</dbReference>
<organism evidence="2">
    <name type="scientific">Oppiella nova</name>
    <dbReference type="NCBI Taxonomy" id="334625"/>
    <lineage>
        <taxon>Eukaryota</taxon>
        <taxon>Metazoa</taxon>
        <taxon>Ecdysozoa</taxon>
        <taxon>Arthropoda</taxon>
        <taxon>Chelicerata</taxon>
        <taxon>Arachnida</taxon>
        <taxon>Acari</taxon>
        <taxon>Acariformes</taxon>
        <taxon>Sarcoptiformes</taxon>
        <taxon>Oribatida</taxon>
        <taxon>Brachypylina</taxon>
        <taxon>Oppioidea</taxon>
        <taxon>Oppiidae</taxon>
        <taxon>Oppiella</taxon>
    </lineage>
</organism>
<accession>A0A7R9QXG3</accession>
<evidence type="ECO:0000313" key="2">
    <source>
        <dbReference type="EMBL" id="CAD7662076.1"/>
    </source>
</evidence>
<dbReference type="InterPro" id="IPR045184">
    <property type="entry name" value="SMU1"/>
</dbReference>
<name>A0A7R9QXG3_9ACAR</name>
<dbReference type="EMBL" id="CAJPVJ010026228">
    <property type="protein sequence ID" value="CAG2179212.1"/>
    <property type="molecule type" value="Genomic_DNA"/>
</dbReference>
<proteinExistence type="predicted"/>
<evidence type="ECO:0000313" key="3">
    <source>
        <dbReference type="Proteomes" id="UP000728032"/>
    </source>
</evidence>
<feature type="repeat" description="WD" evidence="1">
    <location>
        <begin position="10"/>
        <end position="51"/>
    </location>
</feature>
<dbReference type="InterPro" id="IPR001680">
    <property type="entry name" value="WD40_rpt"/>
</dbReference>
<dbReference type="OrthoDB" id="538223at2759"/>
<dbReference type="InterPro" id="IPR015943">
    <property type="entry name" value="WD40/YVTN_repeat-like_dom_sf"/>
</dbReference>
<dbReference type="GO" id="GO:0000398">
    <property type="term" value="P:mRNA splicing, via spliceosome"/>
    <property type="evidence" value="ECO:0007669"/>
    <property type="project" value="InterPro"/>
</dbReference>
<dbReference type="EMBL" id="OC941053">
    <property type="protein sequence ID" value="CAD7662076.1"/>
    <property type="molecule type" value="Genomic_DNA"/>
</dbReference>
<dbReference type="InterPro" id="IPR036322">
    <property type="entry name" value="WD40_repeat_dom_sf"/>
</dbReference>
<protein>
    <submittedName>
        <fullName evidence="2">Uncharacterized protein</fullName>
    </submittedName>
</protein>
<dbReference type="Pfam" id="PF00400">
    <property type="entry name" value="WD40"/>
    <property type="match status" value="2"/>
</dbReference>
<evidence type="ECO:0000256" key="1">
    <source>
        <dbReference type="PROSITE-ProRule" id="PRU00221"/>
    </source>
</evidence>
<dbReference type="PROSITE" id="PS50082">
    <property type="entry name" value="WD_REPEATS_2"/>
    <property type="match status" value="2"/>
</dbReference>
<keyword evidence="3" id="KW-1185">Reference proteome</keyword>
<sequence length="180" mass="20051">LKSGKLLKEFKGHTSFVNEVIYSFDGHQLISASSDGTIKIWSLKTTECLHTFKSTAIVSTGTVDLTVNSIQLLPKNPENFLVCSRSNTLSIMNTSGQIVKSFTNGKLESGDFVCCRVSPRGEWVYAVADDYNLYCFNANTTKLEKILPVHEKDVIGLTHHPHQNLIATYSEEGLLKIWKP</sequence>
<keyword evidence="1" id="KW-0853">WD repeat</keyword>
<dbReference type="Gene3D" id="2.130.10.10">
    <property type="entry name" value="YVTN repeat-like/Quinoprotein amine dehydrogenase"/>
    <property type="match status" value="2"/>
</dbReference>
<gene>
    <name evidence="2" type="ORF">ONB1V03_LOCUS18636</name>
</gene>
<feature type="repeat" description="WD" evidence="1">
    <location>
        <begin position="147"/>
        <end position="180"/>
    </location>
</feature>
<feature type="non-terminal residue" evidence="2">
    <location>
        <position position="1"/>
    </location>
</feature>
<dbReference type="SUPFAM" id="SSF50978">
    <property type="entry name" value="WD40 repeat-like"/>
    <property type="match status" value="1"/>
</dbReference>